<feature type="domain" description="NB-ARC" evidence="1">
    <location>
        <begin position="3"/>
        <end position="94"/>
    </location>
</feature>
<evidence type="ECO:0000259" key="1">
    <source>
        <dbReference type="Pfam" id="PF00931"/>
    </source>
</evidence>
<reference evidence="2 3" key="1">
    <citation type="journal article" date="2018" name="Proc. Natl. Acad. Sci. U.S.A.">
        <title>Draft genome sequence of Camellia sinensis var. sinensis provides insights into the evolution of the tea genome and tea quality.</title>
        <authorList>
            <person name="Wei C."/>
            <person name="Yang H."/>
            <person name="Wang S."/>
            <person name="Zhao J."/>
            <person name="Liu C."/>
            <person name="Gao L."/>
            <person name="Xia E."/>
            <person name="Lu Y."/>
            <person name="Tai Y."/>
            <person name="She G."/>
            <person name="Sun J."/>
            <person name="Cao H."/>
            <person name="Tong W."/>
            <person name="Gao Q."/>
            <person name="Li Y."/>
            <person name="Deng W."/>
            <person name="Jiang X."/>
            <person name="Wang W."/>
            <person name="Chen Q."/>
            <person name="Zhang S."/>
            <person name="Li H."/>
            <person name="Wu J."/>
            <person name="Wang P."/>
            <person name="Li P."/>
            <person name="Shi C."/>
            <person name="Zheng F."/>
            <person name="Jian J."/>
            <person name="Huang B."/>
            <person name="Shan D."/>
            <person name="Shi M."/>
            <person name="Fang C."/>
            <person name="Yue Y."/>
            <person name="Li F."/>
            <person name="Li D."/>
            <person name="Wei S."/>
            <person name="Han B."/>
            <person name="Jiang C."/>
            <person name="Yin Y."/>
            <person name="Xia T."/>
            <person name="Zhang Z."/>
            <person name="Bennetzen J.L."/>
            <person name="Zhao S."/>
            <person name="Wan X."/>
        </authorList>
    </citation>
    <scope>NUCLEOTIDE SEQUENCE [LARGE SCALE GENOMIC DNA]</scope>
    <source>
        <strain evidence="3">cv. Shuchazao</strain>
        <tissue evidence="2">Leaf</tissue>
    </source>
</reference>
<dbReference type="InterPro" id="IPR027417">
    <property type="entry name" value="P-loop_NTPase"/>
</dbReference>
<gene>
    <name evidence="2" type="ORF">TEA_027297</name>
</gene>
<sequence length="213" mass="24034">MKDMIQQLFTEILQPIPSEVETMSIKRLKGMVKDFLQQRRYVVVFDDVWDAVKSVLPDDNCGSRVILTTRLSDLASSTYCNETDGNVHTLKDDKLKLVVPCCVVVRTTPMTSEADQRNRGGIVKKLGRLTNLTALGIVKLRKEDGATLCSSIENLNNLCELDVTSTQNNEILDLQYLSLVPKFLQLLNGHLTKFPHWIPSVHGLATLHLRWSK</sequence>
<accession>A0A4S4D1B9</accession>
<dbReference type="Gene3D" id="3.80.10.10">
    <property type="entry name" value="Ribonuclease Inhibitor"/>
    <property type="match status" value="1"/>
</dbReference>
<dbReference type="InterPro" id="IPR002182">
    <property type="entry name" value="NB-ARC"/>
</dbReference>
<dbReference type="SUPFAM" id="SSF52047">
    <property type="entry name" value="RNI-like"/>
    <property type="match status" value="1"/>
</dbReference>
<dbReference type="Pfam" id="PF00931">
    <property type="entry name" value="NB-ARC"/>
    <property type="match status" value="1"/>
</dbReference>
<protein>
    <recommendedName>
        <fullName evidence="1">NB-ARC domain-containing protein</fullName>
    </recommendedName>
</protein>
<dbReference type="AlphaFoldDB" id="A0A4S4D1B9"/>
<evidence type="ECO:0000313" key="2">
    <source>
        <dbReference type="EMBL" id="THF95533.1"/>
    </source>
</evidence>
<name>A0A4S4D1B9_CAMSN</name>
<dbReference type="SUPFAM" id="SSF52540">
    <property type="entry name" value="P-loop containing nucleoside triphosphate hydrolases"/>
    <property type="match status" value="1"/>
</dbReference>
<proteinExistence type="predicted"/>
<dbReference type="GO" id="GO:0043531">
    <property type="term" value="F:ADP binding"/>
    <property type="evidence" value="ECO:0007669"/>
    <property type="project" value="InterPro"/>
</dbReference>
<dbReference type="Gene3D" id="3.40.50.300">
    <property type="entry name" value="P-loop containing nucleotide triphosphate hydrolases"/>
    <property type="match status" value="1"/>
</dbReference>
<dbReference type="InterPro" id="IPR032675">
    <property type="entry name" value="LRR_dom_sf"/>
</dbReference>
<organism evidence="2 3">
    <name type="scientific">Camellia sinensis var. sinensis</name>
    <name type="common">China tea</name>
    <dbReference type="NCBI Taxonomy" id="542762"/>
    <lineage>
        <taxon>Eukaryota</taxon>
        <taxon>Viridiplantae</taxon>
        <taxon>Streptophyta</taxon>
        <taxon>Embryophyta</taxon>
        <taxon>Tracheophyta</taxon>
        <taxon>Spermatophyta</taxon>
        <taxon>Magnoliopsida</taxon>
        <taxon>eudicotyledons</taxon>
        <taxon>Gunneridae</taxon>
        <taxon>Pentapetalae</taxon>
        <taxon>asterids</taxon>
        <taxon>Ericales</taxon>
        <taxon>Theaceae</taxon>
        <taxon>Camellia</taxon>
    </lineage>
</organism>
<comment type="caution">
    <text evidence="2">The sequence shown here is derived from an EMBL/GenBank/DDBJ whole genome shotgun (WGS) entry which is preliminary data.</text>
</comment>
<dbReference type="Proteomes" id="UP000306102">
    <property type="component" value="Unassembled WGS sequence"/>
</dbReference>
<evidence type="ECO:0000313" key="3">
    <source>
        <dbReference type="Proteomes" id="UP000306102"/>
    </source>
</evidence>
<keyword evidence="3" id="KW-1185">Reference proteome</keyword>
<dbReference type="EMBL" id="SDRB02013242">
    <property type="protein sequence ID" value="THF95533.1"/>
    <property type="molecule type" value="Genomic_DNA"/>
</dbReference>